<dbReference type="Gene3D" id="1.10.10.10">
    <property type="entry name" value="Winged helix-like DNA-binding domain superfamily/Winged helix DNA-binding domain"/>
    <property type="match status" value="1"/>
</dbReference>
<comment type="caution">
    <text evidence="1">The sequence shown here is derived from an EMBL/GenBank/DDBJ whole genome shotgun (WGS) entry which is preliminary data.</text>
</comment>
<dbReference type="Pfam" id="PF11625">
    <property type="entry name" value="DUF3253"/>
    <property type="match status" value="1"/>
</dbReference>
<sequence length="82" mass="9460">MEVLRTAILDFCRRRKGKAFSPSDVVKQLFPEDWEMFIPEVTEVMMELYREGVIEVTQNGVPIDPQSSPTEYVQIQGISKPK</sequence>
<name>A0A418PQ96_9BACT</name>
<protein>
    <submittedName>
        <fullName evidence="1">DUF3253 domain-containing protein</fullName>
    </submittedName>
</protein>
<accession>A0A418PQ96</accession>
<dbReference type="OrthoDB" id="711646at2"/>
<dbReference type="RefSeq" id="WP_119478289.1">
    <property type="nucleotide sequence ID" value="NZ_QXML01000006.1"/>
</dbReference>
<dbReference type="Proteomes" id="UP000283522">
    <property type="component" value="Unassembled WGS sequence"/>
</dbReference>
<dbReference type="InterPro" id="IPR036390">
    <property type="entry name" value="WH_DNA-bd_sf"/>
</dbReference>
<organism evidence="1 2">
    <name type="scientific">Algoriphagus lacus</name>
    <dbReference type="NCBI Taxonomy" id="2056311"/>
    <lineage>
        <taxon>Bacteria</taxon>
        <taxon>Pseudomonadati</taxon>
        <taxon>Bacteroidota</taxon>
        <taxon>Cytophagia</taxon>
        <taxon>Cytophagales</taxon>
        <taxon>Cyclobacteriaceae</taxon>
        <taxon>Algoriphagus</taxon>
    </lineage>
</organism>
<dbReference type="InterPro" id="IPR021660">
    <property type="entry name" value="DUF3253"/>
</dbReference>
<reference evidence="1 2" key="1">
    <citation type="submission" date="2018-09" db="EMBL/GenBank/DDBJ databases">
        <authorList>
            <person name="Wang X."/>
            <person name="Du Z."/>
        </authorList>
    </citation>
    <scope>NUCLEOTIDE SEQUENCE [LARGE SCALE GENOMIC DNA]</scope>
    <source>
        <strain evidence="1 2">N3</strain>
    </source>
</reference>
<proteinExistence type="predicted"/>
<dbReference type="AlphaFoldDB" id="A0A418PQ96"/>
<dbReference type="EMBL" id="QXML01000006">
    <property type="protein sequence ID" value="RIW14491.1"/>
    <property type="molecule type" value="Genomic_DNA"/>
</dbReference>
<keyword evidence="2" id="KW-1185">Reference proteome</keyword>
<dbReference type="InterPro" id="IPR036388">
    <property type="entry name" value="WH-like_DNA-bd_sf"/>
</dbReference>
<evidence type="ECO:0000313" key="2">
    <source>
        <dbReference type="Proteomes" id="UP000283522"/>
    </source>
</evidence>
<dbReference type="SUPFAM" id="SSF46785">
    <property type="entry name" value="Winged helix' DNA-binding domain"/>
    <property type="match status" value="1"/>
</dbReference>
<evidence type="ECO:0000313" key="1">
    <source>
        <dbReference type="EMBL" id="RIW14491.1"/>
    </source>
</evidence>
<gene>
    <name evidence="1" type="ORF">D0X99_13100</name>
</gene>